<dbReference type="GO" id="GO:0051536">
    <property type="term" value="F:iron-sulfur cluster binding"/>
    <property type="evidence" value="ECO:0007669"/>
    <property type="project" value="UniProtKB-KW"/>
</dbReference>
<evidence type="ECO:0000256" key="1">
    <source>
        <dbReference type="ARBA" id="ARBA00002426"/>
    </source>
</evidence>
<dbReference type="PANTHER" id="PTHR10293:SF45">
    <property type="entry name" value="BIFUNCTIONAL MONOTHIOL GLUTAREDOXIN-S16, CHLOROPLASTIC"/>
    <property type="match status" value="1"/>
</dbReference>
<evidence type="ECO:0000256" key="2">
    <source>
        <dbReference type="ARBA" id="ARBA00008983"/>
    </source>
</evidence>
<protein>
    <submittedName>
        <fullName evidence="8">Monothiol glutaredoxin-S12, chloroplastic</fullName>
    </submittedName>
</protein>
<dbReference type="PROSITE" id="PS51354">
    <property type="entry name" value="GLUTAREDOXIN_2"/>
    <property type="match status" value="1"/>
</dbReference>
<dbReference type="Pfam" id="PF00462">
    <property type="entry name" value="Glutaredoxin"/>
    <property type="match status" value="1"/>
</dbReference>
<feature type="region of interest" description="Disordered" evidence="6">
    <location>
        <begin position="184"/>
        <end position="205"/>
    </location>
</feature>
<dbReference type="Gene3D" id="3.40.30.10">
    <property type="entry name" value="Glutaredoxin"/>
    <property type="match status" value="1"/>
</dbReference>
<dbReference type="OMA" id="RNAPQCG"/>
<evidence type="ECO:0000259" key="7">
    <source>
        <dbReference type="Pfam" id="PF00462"/>
    </source>
</evidence>
<evidence type="ECO:0000256" key="5">
    <source>
        <dbReference type="ARBA" id="ARBA00023014"/>
    </source>
</evidence>
<keyword evidence="9" id="KW-1185">Reference proteome</keyword>
<keyword evidence="4" id="KW-0408">Iron</keyword>
<dbReference type="GO" id="GO:0046872">
    <property type="term" value="F:metal ion binding"/>
    <property type="evidence" value="ECO:0007669"/>
    <property type="project" value="UniProtKB-KW"/>
</dbReference>
<dbReference type="InterPro" id="IPR036249">
    <property type="entry name" value="Thioredoxin-like_sf"/>
</dbReference>
<reference evidence="9" key="1">
    <citation type="journal article" date="2016" name="Nature">
        <title>The genome of the seagrass Zostera marina reveals angiosperm adaptation to the sea.</title>
        <authorList>
            <person name="Olsen J.L."/>
            <person name="Rouze P."/>
            <person name="Verhelst B."/>
            <person name="Lin Y.-C."/>
            <person name="Bayer T."/>
            <person name="Collen J."/>
            <person name="Dattolo E."/>
            <person name="De Paoli E."/>
            <person name="Dittami S."/>
            <person name="Maumus F."/>
            <person name="Michel G."/>
            <person name="Kersting A."/>
            <person name="Lauritano C."/>
            <person name="Lohaus R."/>
            <person name="Toepel M."/>
            <person name="Tonon T."/>
            <person name="Vanneste K."/>
            <person name="Amirebrahimi M."/>
            <person name="Brakel J."/>
            <person name="Bostroem C."/>
            <person name="Chovatia M."/>
            <person name="Grimwood J."/>
            <person name="Jenkins J.W."/>
            <person name="Jueterbock A."/>
            <person name="Mraz A."/>
            <person name="Stam W.T."/>
            <person name="Tice H."/>
            <person name="Bornberg-Bauer E."/>
            <person name="Green P.J."/>
            <person name="Pearson G.A."/>
            <person name="Procaccini G."/>
            <person name="Duarte C.M."/>
            <person name="Schmutz J."/>
            <person name="Reusch T.B.H."/>
            <person name="Van de Peer Y."/>
        </authorList>
    </citation>
    <scope>NUCLEOTIDE SEQUENCE [LARGE SCALE GENOMIC DNA]</scope>
    <source>
        <strain evidence="9">cv. Finnish</strain>
    </source>
</reference>
<dbReference type="GO" id="GO:0005759">
    <property type="term" value="C:mitochondrial matrix"/>
    <property type="evidence" value="ECO:0000318"/>
    <property type="project" value="GO_Central"/>
</dbReference>
<dbReference type="InterPro" id="IPR002109">
    <property type="entry name" value="Glutaredoxin"/>
</dbReference>
<dbReference type="EMBL" id="LFYR01000709">
    <property type="protein sequence ID" value="KMZ70782.1"/>
    <property type="molecule type" value="Genomic_DNA"/>
</dbReference>
<dbReference type="InterPro" id="IPR033658">
    <property type="entry name" value="GRX_PICOT-like"/>
</dbReference>
<dbReference type="Proteomes" id="UP000036987">
    <property type="component" value="Unassembled WGS sequence"/>
</dbReference>
<keyword evidence="5" id="KW-0411">Iron-sulfur</keyword>
<dbReference type="STRING" id="29655.A0A0K9PRD2"/>
<evidence type="ECO:0000313" key="8">
    <source>
        <dbReference type="EMBL" id="KMZ70782.1"/>
    </source>
</evidence>
<accession>A0A0K9PRD2</accession>
<dbReference type="AlphaFoldDB" id="A0A0K9PRD2"/>
<evidence type="ECO:0000256" key="6">
    <source>
        <dbReference type="SAM" id="MobiDB-lite"/>
    </source>
</evidence>
<comment type="similarity">
    <text evidence="2">Belongs to the glutaredoxin family. CGFS subfamily.</text>
</comment>
<name>A0A0K9PRD2_ZOSMR</name>
<keyword evidence="3" id="KW-0479">Metal-binding</keyword>
<proteinExistence type="inferred from homology"/>
<gene>
    <name evidence="8" type="ORF">ZOSMA_193G00130</name>
</gene>
<evidence type="ECO:0000313" key="9">
    <source>
        <dbReference type="Proteomes" id="UP000036987"/>
    </source>
</evidence>
<dbReference type="SUPFAM" id="SSF52833">
    <property type="entry name" value="Thioredoxin-like"/>
    <property type="match status" value="1"/>
</dbReference>
<dbReference type="InterPro" id="IPR004480">
    <property type="entry name" value="Monothiol_GRX-rel"/>
</dbReference>
<organism evidence="8 9">
    <name type="scientific">Zostera marina</name>
    <name type="common">Eelgrass</name>
    <dbReference type="NCBI Taxonomy" id="29655"/>
    <lineage>
        <taxon>Eukaryota</taxon>
        <taxon>Viridiplantae</taxon>
        <taxon>Streptophyta</taxon>
        <taxon>Embryophyta</taxon>
        <taxon>Tracheophyta</taxon>
        <taxon>Spermatophyta</taxon>
        <taxon>Magnoliopsida</taxon>
        <taxon>Liliopsida</taxon>
        <taxon>Zosteraceae</taxon>
        <taxon>Zostera</taxon>
    </lineage>
</organism>
<evidence type="ECO:0000256" key="4">
    <source>
        <dbReference type="ARBA" id="ARBA00023004"/>
    </source>
</evidence>
<comment type="caution">
    <text evidence="8">The sequence shown here is derived from an EMBL/GenBank/DDBJ whole genome shotgun (WGS) entry which is preliminary data.</text>
</comment>
<dbReference type="PANTHER" id="PTHR10293">
    <property type="entry name" value="GLUTAREDOXIN FAMILY MEMBER"/>
    <property type="match status" value="1"/>
</dbReference>
<dbReference type="OrthoDB" id="415696at2759"/>
<dbReference type="CDD" id="cd03028">
    <property type="entry name" value="GRX_PICOT_like"/>
    <property type="match status" value="1"/>
</dbReference>
<sequence length="323" mass="35707">MTNPFFLCTSARNFTSEMATVATSIHSFTSTFRSLYSPPTAIFPTSIFQLRLQPSSPILRSIVSIKCRVDGANTSHFTALGKNVRSFGIVSALGKISETEMVPVPEETEGNLPDGSGIYGIYDSSGELQFIGITRNIAASVASHRKKVPDLCFSVKVGLMDEPTPDRTVLTDAWKSWMQEHLETTGKVPPGNESGNNTWMRPQKKPDLRLTRGRHVKLSLPLEDLIDQLVKEKKIVTFIKGSRSSPQCGFSQRVVGILESQGVDFECVNILDEEHNFGLRETLKTYSNWPTFPQIFLNGELLGGCDILCAMEEKGELGSLLEK</sequence>
<evidence type="ECO:0000256" key="3">
    <source>
        <dbReference type="ARBA" id="ARBA00022723"/>
    </source>
</evidence>
<feature type="domain" description="Glutaredoxin" evidence="7">
    <location>
        <begin position="238"/>
        <end position="301"/>
    </location>
</feature>
<comment type="function">
    <text evidence="1">May only reduce GSH-thiol disulfides, but not protein disulfides.</text>
</comment>